<organism evidence="1 3">
    <name type="scientific">Photobacterium damselae subsp. damselae</name>
    <name type="common">Listonella damsela</name>
    <dbReference type="NCBI Taxonomy" id="85581"/>
    <lineage>
        <taxon>Bacteria</taxon>
        <taxon>Pseudomonadati</taxon>
        <taxon>Pseudomonadota</taxon>
        <taxon>Gammaproteobacteria</taxon>
        <taxon>Vibrionales</taxon>
        <taxon>Vibrionaceae</taxon>
        <taxon>Photobacterium</taxon>
    </lineage>
</organism>
<evidence type="ECO:0000313" key="2">
    <source>
        <dbReference type="EMBL" id="NVP02415.1"/>
    </source>
</evidence>
<name>A0A1C3DUN0_PHODD</name>
<dbReference type="Proteomes" id="UP000533429">
    <property type="component" value="Unassembled WGS sequence"/>
</dbReference>
<evidence type="ECO:0000313" key="1">
    <source>
        <dbReference type="EMBL" id="KAB1182684.1"/>
    </source>
</evidence>
<dbReference type="GeneID" id="93399880"/>
<gene>
    <name evidence="1" type="ORF">F6450_06115</name>
    <name evidence="2" type="ORF">HWA77_19555</name>
</gene>
<proteinExistence type="predicted"/>
<evidence type="ECO:0000313" key="4">
    <source>
        <dbReference type="Proteomes" id="UP000533429"/>
    </source>
</evidence>
<dbReference type="EMBL" id="VZUQ01000040">
    <property type="protein sequence ID" value="KAB1182684.1"/>
    <property type="molecule type" value="Genomic_DNA"/>
</dbReference>
<dbReference type="EMBL" id="JABXOR010001242">
    <property type="protein sequence ID" value="NVP02415.1"/>
    <property type="molecule type" value="Genomic_DNA"/>
</dbReference>
<dbReference type="Proteomes" id="UP000480943">
    <property type="component" value="Unassembled WGS sequence"/>
</dbReference>
<accession>A0A1C3DUN0</accession>
<sequence length="59" mass="6792">MLRLIVLALVGFGIYLGITYKDKIDDARNVRPFEKVQDAVEDARDNVKDKFEELKGHNN</sequence>
<evidence type="ECO:0000313" key="3">
    <source>
        <dbReference type="Proteomes" id="UP000480943"/>
    </source>
</evidence>
<dbReference type="AlphaFoldDB" id="A0A1C3DUN0"/>
<reference evidence="1 3" key="1">
    <citation type="submission" date="2019-09" db="EMBL/GenBank/DDBJ databases">
        <title>Photobacterium damselae subsp. damselae CDC-2227-81, a human clinical isolate.</title>
        <authorList>
            <person name="Osorio C.R."/>
        </authorList>
    </citation>
    <scope>NUCLEOTIDE SEQUENCE [LARGE SCALE GENOMIC DNA]</scope>
    <source>
        <strain evidence="1 3">CDC-2227-81</strain>
    </source>
</reference>
<reference evidence="2 4" key="2">
    <citation type="submission" date="2020-06" db="EMBL/GenBank/DDBJ databases">
        <title>Photobacterium damselae subsp. damselae comparative genomics.</title>
        <authorList>
            <person name="Osorio C.R."/>
        </authorList>
    </citation>
    <scope>NUCLEOTIDE SEQUENCE [LARGE SCALE GENOMIC DNA]</scope>
    <source>
        <strain evidence="2 4">TW250/03</strain>
    </source>
</reference>
<dbReference type="RefSeq" id="WP_005305806.1">
    <property type="nucleotide sequence ID" value="NZ_AP026781.1"/>
</dbReference>
<protein>
    <submittedName>
        <fullName evidence="1">YtxH domain-containing protein</fullName>
    </submittedName>
</protein>
<comment type="caution">
    <text evidence="1">The sequence shown here is derived from an EMBL/GenBank/DDBJ whole genome shotgun (WGS) entry which is preliminary data.</text>
</comment>
<dbReference type="KEGG" id="pds:CAY62_19385"/>